<dbReference type="RefSeq" id="WP_055269417.1">
    <property type="nucleotide sequence ID" value="NZ_CAXKYA010000027.1"/>
</dbReference>
<dbReference type="CDD" id="cd05399">
    <property type="entry name" value="NT_Rel-Spo_like"/>
    <property type="match status" value="1"/>
</dbReference>
<gene>
    <name evidence="2" type="primary">yjbM</name>
    <name evidence="2" type="ORF">ERS852461_02038</name>
</gene>
<dbReference type="EC" id="2.7.6.5" evidence="2"/>
<dbReference type="PANTHER" id="PTHR47837:SF1">
    <property type="entry name" value="GTP PYROPHOSPHOKINASE YJBM"/>
    <property type="match status" value="1"/>
</dbReference>
<dbReference type="GO" id="GO:0015969">
    <property type="term" value="P:guanosine tetraphosphate metabolic process"/>
    <property type="evidence" value="ECO:0007669"/>
    <property type="project" value="InterPro"/>
</dbReference>
<dbReference type="GO" id="GO:0016301">
    <property type="term" value="F:kinase activity"/>
    <property type="evidence" value="ECO:0007669"/>
    <property type="project" value="UniProtKB-KW"/>
</dbReference>
<dbReference type="SUPFAM" id="SSF81301">
    <property type="entry name" value="Nucleotidyltransferase"/>
    <property type="match status" value="1"/>
</dbReference>
<dbReference type="GO" id="GO:0008728">
    <property type="term" value="F:GTP diphosphokinase activity"/>
    <property type="evidence" value="ECO:0007669"/>
    <property type="project" value="UniProtKB-EC"/>
</dbReference>
<evidence type="ECO:0000259" key="1">
    <source>
        <dbReference type="SMART" id="SM00954"/>
    </source>
</evidence>
<dbReference type="SMART" id="SM00954">
    <property type="entry name" value="RelA_SpoT"/>
    <property type="match status" value="1"/>
</dbReference>
<feature type="domain" description="RelA/SpoT" evidence="1">
    <location>
        <begin position="65"/>
        <end position="184"/>
    </location>
</feature>
<keyword evidence="2" id="KW-0808">Transferase</keyword>
<dbReference type="Pfam" id="PF04607">
    <property type="entry name" value="RelA_SpoT"/>
    <property type="match status" value="1"/>
</dbReference>
<accession>A0A174LAA9</accession>
<proteinExistence type="predicted"/>
<reference evidence="2 3" key="1">
    <citation type="submission" date="2015-09" db="EMBL/GenBank/DDBJ databases">
        <authorList>
            <consortium name="Pathogen Informatics"/>
        </authorList>
    </citation>
    <scope>NUCLEOTIDE SEQUENCE [LARGE SCALE GENOMIC DNA]</scope>
    <source>
        <strain evidence="2 3">2789STDY5834846</strain>
    </source>
</reference>
<dbReference type="EMBL" id="CZAE01000008">
    <property type="protein sequence ID" value="CUP18350.1"/>
    <property type="molecule type" value="Genomic_DNA"/>
</dbReference>
<dbReference type="InterPro" id="IPR007685">
    <property type="entry name" value="RelA_SpoT"/>
</dbReference>
<evidence type="ECO:0000313" key="3">
    <source>
        <dbReference type="Proteomes" id="UP000095606"/>
    </source>
</evidence>
<dbReference type="Gene3D" id="3.30.460.10">
    <property type="entry name" value="Beta Polymerase, domain 2"/>
    <property type="match status" value="1"/>
</dbReference>
<evidence type="ECO:0000313" key="2">
    <source>
        <dbReference type="EMBL" id="CUP18350.1"/>
    </source>
</evidence>
<organism evidence="2 3">
    <name type="scientific">Bacteroides faecis</name>
    <dbReference type="NCBI Taxonomy" id="674529"/>
    <lineage>
        <taxon>Bacteria</taxon>
        <taxon>Pseudomonadati</taxon>
        <taxon>Bacteroidota</taxon>
        <taxon>Bacteroidia</taxon>
        <taxon>Bacteroidales</taxon>
        <taxon>Bacteroidaceae</taxon>
        <taxon>Bacteroides</taxon>
    </lineage>
</organism>
<dbReference type="AlphaFoldDB" id="A0A174LAA9"/>
<name>A0A174LAA9_9BACE</name>
<keyword evidence="2" id="KW-0418">Kinase</keyword>
<dbReference type="PANTHER" id="PTHR47837">
    <property type="entry name" value="GTP PYROPHOSPHOKINASE YJBM"/>
    <property type="match status" value="1"/>
</dbReference>
<dbReference type="InterPro" id="IPR052366">
    <property type="entry name" value="GTP_Pyrophosphokinase"/>
</dbReference>
<dbReference type="Proteomes" id="UP000095606">
    <property type="component" value="Unassembled WGS sequence"/>
</dbReference>
<protein>
    <submittedName>
        <fullName evidence="2">GTP pyrophosphokinase yjbM</fullName>
        <ecNumber evidence="2">2.7.6.5</ecNumber>
    </submittedName>
</protein>
<sequence>MKYSRNQINKAGDTILTSKDPVIVTTAIEMVNDWRTNHLVPLNTLGNKVVEVLNENKIKPMFTSQRLKRLTSIQYKLDLNPSMKLGGMQDIGGFRIVLKDVPALNKALTMFLNKEFDDFTLEKINDYVTEPKISGYRSIHFVYKYHSTDETYDGLRVELQIRTKLQHNWATAVETAGLYTQTSLKSNQGDNKWLSFFKIVSSLFAIKERLPVMIEHKGIDMERLMVMCHTLNQKNKFSDILKALRVTVHSIEQNFLDEEYYIIYIDFLEMKVNIYAYKQEGEYDASLKYSELEKDIEDNKNAVVFVSVSSIKDLRNAYPSYFLDTSEFIEALSRISLNCKKMNLIKE</sequence>
<dbReference type="InterPro" id="IPR043519">
    <property type="entry name" value="NT_sf"/>
</dbReference>